<dbReference type="InterPro" id="IPR011057">
    <property type="entry name" value="Mss4-like_sf"/>
</dbReference>
<name>A0A067PD96_9AGAM</name>
<gene>
    <name evidence="7" type="ORF">JAAARDRAFT_162370</name>
</gene>
<dbReference type="PANTHER" id="PTHR10908">
    <property type="entry name" value="SEROTONIN N-ACETYLTRANSFERASE"/>
    <property type="match status" value="1"/>
</dbReference>
<keyword evidence="1" id="KW-0813">Transport</keyword>
<keyword evidence="5" id="KW-0012">Acyltransferase</keyword>
<dbReference type="Pfam" id="PF13673">
    <property type="entry name" value="Acetyltransf_10"/>
    <property type="match status" value="1"/>
</dbReference>
<dbReference type="InterPro" id="IPR000182">
    <property type="entry name" value="GNAT_dom"/>
</dbReference>
<evidence type="ECO:0000259" key="6">
    <source>
        <dbReference type="PROSITE" id="PS51186"/>
    </source>
</evidence>
<sequence length="354" mass="38552">MASAFGTKVIYDYVSADEVEDAHQIEVAGYPEDEAGSLETFRYRQSVAPKLFLGVFEPSSDKSRALLGYICSTLSPDLTLTHSSMSNHIPGPASQSVCIHSVCVSSDQQRKGLGTRLLREYVKRLESGEAGEVKRILLIVHEELRGFYEGAGFEWVGKSEVVHGSRPWFEMRKVLSTGVAVEPASVVPSTHIPPGLWEALQNSSARSRPVGRLLSTFANGTLDVGTDNSDQLQPFNKYDLLCPRAGCGSVILKSGVGRLVERASIQLEPHNQTQTLLLSPLPDPPNTADWWLVTPNPMQFENIGFSKAVGGTRGPTGRKLKLLACAECDLGPLGWCEEGGSEFWLACSRVGYRA</sequence>
<evidence type="ECO:0000256" key="3">
    <source>
        <dbReference type="ARBA" id="ARBA00022679"/>
    </source>
</evidence>
<feature type="domain" description="N-acetyltransferase" evidence="6">
    <location>
        <begin position="9"/>
        <end position="176"/>
    </location>
</feature>
<dbReference type="InterPro" id="IPR007515">
    <property type="entry name" value="Mss4"/>
</dbReference>
<dbReference type="InterPro" id="IPR051635">
    <property type="entry name" value="SNAT-like"/>
</dbReference>
<dbReference type="Pfam" id="PF04421">
    <property type="entry name" value="Mss4"/>
    <property type="match status" value="1"/>
</dbReference>
<reference evidence="8" key="1">
    <citation type="journal article" date="2014" name="Proc. Natl. Acad. Sci. U.S.A.">
        <title>Extensive sampling of basidiomycete genomes demonstrates inadequacy of the white-rot/brown-rot paradigm for wood decay fungi.</title>
        <authorList>
            <person name="Riley R."/>
            <person name="Salamov A.A."/>
            <person name="Brown D.W."/>
            <person name="Nagy L.G."/>
            <person name="Floudas D."/>
            <person name="Held B.W."/>
            <person name="Levasseur A."/>
            <person name="Lombard V."/>
            <person name="Morin E."/>
            <person name="Otillar R."/>
            <person name="Lindquist E.A."/>
            <person name="Sun H."/>
            <person name="LaButti K.M."/>
            <person name="Schmutz J."/>
            <person name="Jabbour D."/>
            <person name="Luo H."/>
            <person name="Baker S.E."/>
            <person name="Pisabarro A.G."/>
            <person name="Walton J.D."/>
            <person name="Blanchette R.A."/>
            <person name="Henrissat B."/>
            <person name="Martin F."/>
            <person name="Cullen D."/>
            <person name="Hibbett D.S."/>
            <person name="Grigoriev I.V."/>
        </authorList>
    </citation>
    <scope>NUCLEOTIDE SEQUENCE [LARGE SCALE GENOMIC DNA]</scope>
    <source>
        <strain evidence="8">MUCL 33604</strain>
    </source>
</reference>
<dbReference type="Gene3D" id="2.170.150.10">
    <property type="entry name" value="Metal Binding Protein, Guanine Nucleotide Exchange Factor, Chain A"/>
    <property type="match status" value="1"/>
</dbReference>
<dbReference type="OrthoDB" id="30840at2759"/>
<dbReference type="CDD" id="cd04301">
    <property type="entry name" value="NAT_SF"/>
    <property type="match status" value="1"/>
</dbReference>
<keyword evidence="3" id="KW-0808">Transferase</keyword>
<organism evidence="7 8">
    <name type="scientific">Jaapia argillacea MUCL 33604</name>
    <dbReference type="NCBI Taxonomy" id="933084"/>
    <lineage>
        <taxon>Eukaryota</taxon>
        <taxon>Fungi</taxon>
        <taxon>Dikarya</taxon>
        <taxon>Basidiomycota</taxon>
        <taxon>Agaricomycotina</taxon>
        <taxon>Agaricomycetes</taxon>
        <taxon>Agaricomycetidae</taxon>
        <taxon>Jaapiales</taxon>
        <taxon>Jaapiaceae</taxon>
        <taxon>Jaapia</taxon>
    </lineage>
</organism>
<dbReference type="InterPro" id="IPR016181">
    <property type="entry name" value="Acyl_CoA_acyltransferase"/>
</dbReference>
<dbReference type="Proteomes" id="UP000027265">
    <property type="component" value="Unassembled WGS sequence"/>
</dbReference>
<dbReference type="InParanoid" id="A0A067PD96"/>
<dbReference type="SUPFAM" id="SSF51316">
    <property type="entry name" value="Mss4-like"/>
    <property type="match status" value="1"/>
</dbReference>
<evidence type="ECO:0000256" key="5">
    <source>
        <dbReference type="ARBA" id="ARBA00023315"/>
    </source>
</evidence>
<keyword evidence="4" id="KW-0653">Protein transport</keyword>
<dbReference type="GO" id="GO:0007264">
    <property type="term" value="P:small GTPase-mediated signal transduction"/>
    <property type="evidence" value="ECO:0007669"/>
    <property type="project" value="InterPro"/>
</dbReference>
<evidence type="ECO:0000256" key="1">
    <source>
        <dbReference type="ARBA" id="ARBA00022448"/>
    </source>
</evidence>
<dbReference type="GO" id="GO:0004059">
    <property type="term" value="F:aralkylamine N-acetyltransferase activity"/>
    <property type="evidence" value="ECO:0007669"/>
    <property type="project" value="TreeGrafter"/>
</dbReference>
<dbReference type="EMBL" id="KL197737">
    <property type="protein sequence ID" value="KDQ52883.1"/>
    <property type="molecule type" value="Genomic_DNA"/>
</dbReference>
<dbReference type="PANTHER" id="PTHR10908:SF0">
    <property type="entry name" value="SEROTONIN N-ACETYLTRANSFERASE"/>
    <property type="match status" value="1"/>
</dbReference>
<proteinExistence type="predicted"/>
<dbReference type="AlphaFoldDB" id="A0A067PD96"/>
<protein>
    <recommendedName>
        <fullName evidence="6">N-acetyltransferase domain-containing protein</fullName>
    </recommendedName>
</protein>
<dbReference type="GO" id="GO:0015031">
    <property type="term" value="P:protein transport"/>
    <property type="evidence" value="ECO:0007669"/>
    <property type="project" value="UniProtKB-KW"/>
</dbReference>
<dbReference type="GO" id="GO:0005085">
    <property type="term" value="F:guanyl-nucleotide exchange factor activity"/>
    <property type="evidence" value="ECO:0007669"/>
    <property type="project" value="UniProtKB-KW"/>
</dbReference>
<dbReference type="GO" id="GO:0005737">
    <property type="term" value="C:cytoplasm"/>
    <property type="evidence" value="ECO:0007669"/>
    <property type="project" value="TreeGrafter"/>
</dbReference>
<dbReference type="InterPro" id="IPR011323">
    <property type="entry name" value="Mss4/transl-control_tumour"/>
</dbReference>
<dbReference type="HOGENOM" id="CLU_070381_0_0_1"/>
<dbReference type="STRING" id="933084.A0A067PD96"/>
<keyword evidence="8" id="KW-1185">Reference proteome</keyword>
<evidence type="ECO:0000313" key="8">
    <source>
        <dbReference type="Proteomes" id="UP000027265"/>
    </source>
</evidence>
<dbReference type="SUPFAM" id="SSF55729">
    <property type="entry name" value="Acyl-CoA N-acyltransferases (Nat)"/>
    <property type="match status" value="1"/>
</dbReference>
<evidence type="ECO:0000256" key="2">
    <source>
        <dbReference type="ARBA" id="ARBA00022658"/>
    </source>
</evidence>
<dbReference type="PROSITE" id="PS51796">
    <property type="entry name" value="MSS4"/>
    <property type="match status" value="1"/>
</dbReference>
<dbReference type="PROSITE" id="PS51186">
    <property type="entry name" value="GNAT"/>
    <property type="match status" value="1"/>
</dbReference>
<evidence type="ECO:0000256" key="4">
    <source>
        <dbReference type="ARBA" id="ARBA00022927"/>
    </source>
</evidence>
<keyword evidence="2" id="KW-0344">Guanine-nucleotide releasing factor</keyword>
<dbReference type="Gene3D" id="3.40.630.30">
    <property type="match status" value="1"/>
</dbReference>
<evidence type="ECO:0000313" key="7">
    <source>
        <dbReference type="EMBL" id="KDQ52883.1"/>
    </source>
</evidence>
<accession>A0A067PD96</accession>